<keyword evidence="1" id="KW-0732">Signal</keyword>
<dbReference type="EMBL" id="CDMZ01000746">
    <property type="protein sequence ID" value="CEM20660.1"/>
    <property type="molecule type" value="Genomic_DNA"/>
</dbReference>
<dbReference type="PhylomeDB" id="A0A0G4FZ32"/>
<accession>A0A0G4FZ32</accession>
<dbReference type="VEuPathDB" id="CryptoDB:Cvel_19442"/>
<evidence type="ECO:0000256" key="1">
    <source>
        <dbReference type="SAM" id="SignalP"/>
    </source>
</evidence>
<sequence>MGFRIASRLALLFAAAFMLSAPLVSSQPELIDFPFPGAATPKELEDTIGFDCKSTFPLDQKVFVDSLSCISAGVAAGNNIFSQVCKCVNGNLPTEEDQCQISVLLQRLSACANLNYFCPPKPLTLPAFGLPDSQVNFDTFDFDQSLPLPATTPPSLLDEEAVATYTAATAVYRAYGLSANTYCFGLDTEDAFASDGSMTVLPGATQLALFFPVYEGNTTVKGRTGEGSVTGAYGVLEAQGDTMVLVLRGAQYYPDWNVVFGYVQESNPNYPGMVVETFATVADALFPEVKAAILQAVADSPSAFSKLVVVGHSLGGAVGSLLVDRLTTDGEISALSLMQGSYFFASNPSGNAEFFSVASERNNWRYFSYEIDLFTRLPCIGCAPDQTEGGTAGCPASAGGPFPGGEGERFPAGVPRGMAEIKLKAGGALVPQINNLNIAVVHVCSYSCWSQTAVEKETGVSLTEGGATDFCSLSECMAKNTVAPLAYTGSFFGQLVVSLSFIFPSILGAAKKMGMDTQSLADEVMKFRLGSLLIDKEMNVKISEGKEDPETKESAVAVWLREGSVLSASEKFAKMGTEAVGFKLDTLSSLVSGDVGKIGFRGKDSEEAYEMQKEKGEEYKSGNSSFNEISTMPLNLKLENQQCADGKGSSSGPFSLFSSWKDGTLFGFGGGGLEAPSTKSSGWFGSDGFKVPSLDLKGWNLGGIFGKTDDGGKA</sequence>
<protein>
    <recommendedName>
        <fullName evidence="2">Fungal lipase-type domain-containing protein</fullName>
    </recommendedName>
</protein>
<name>A0A0G4FZ32_9ALVE</name>
<proteinExistence type="predicted"/>
<evidence type="ECO:0000259" key="2">
    <source>
        <dbReference type="Pfam" id="PF01764"/>
    </source>
</evidence>
<gene>
    <name evidence="3" type="ORF">Cvel_19442</name>
</gene>
<dbReference type="SUPFAM" id="SSF53474">
    <property type="entry name" value="alpha/beta-Hydrolases"/>
    <property type="match status" value="1"/>
</dbReference>
<dbReference type="GO" id="GO:0006629">
    <property type="term" value="P:lipid metabolic process"/>
    <property type="evidence" value="ECO:0007669"/>
    <property type="project" value="InterPro"/>
</dbReference>
<organism evidence="3">
    <name type="scientific">Chromera velia CCMP2878</name>
    <dbReference type="NCBI Taxonomy" id="1169474"/>
    <lineage>
        <taxon>Eukaryota</taxon>
        <taxon>Sar</taxon>
        <taxon>Alveolata</taxon>
        <taxon>Colpodellida</taxon>
        <taxon>Chromeraceae</taxon>
        <taxon>Chromera</taxon>
    </lineage>
</organism>
<feature type="chain" id="PRO_5005189297" description="Fungal lipase-type domain-containing protein" evidence="1">
    <location>
        <begin position="27"/>
        <end position="714"/>
    </location>
</feature>
<dbReference type="AlphaFoldDB" id="A0A0G4FZ32"/>
<dbReference type="InterPro" id="IPR002921">
    <property type="entry name" value="Fungal_lipase-type"/>
</dbReference>
<dbReference type="Gene3D" id="3.40.50.1820">
    <property type="entry name" value="alpha/beta hydrolase"/>
    <property type="match status" value="1"/>
</dbReference>
<feature type="domain" description="Fungal lipase-type" evidence="2">
    <location>
        <begin position="244"/>
        <end position="377"/>
    </location>
</feature>
<feature type="signal peptide" evidence="1">
    <location>
        <begin position="1"/>
        <end position="26"/>
    </location>
</feature>
<dbReference type="InterPro" id="IPR029058">
    <property type="entry name" value="AB_hydrolase_fold"/>
</dbReference>
<dbReference type="Pfam" id="PF01764">
    <property type="entry name" value="Lipase_3"/>
    <property type="match status" value="1"/>
</dbReference>
<evidence type="ECO:0000313" key="3">
    <source>
        <dbReference type="EMBL" id="CEM20660.1"/>
    </source>
</evidence>
<reference evidence="3" key="1">
    <citation type="submission" date="2014-11" db="EMBL/GenBank/DDBJ databases">
        <authorList>
            <person name="Otto D Thomas"/>
            <person name="Naeem Raeece"/>
        </authorList>
    </citation>
    <scope>NUCLEOTIDE SEQUENCE</scope>
</reference>